<dbReference type="GO" id="GO:0046872">
    <property type="term" value="F:metal ion binding"/>
    <property type="evidence" value="ECO:0007669"/>
    <property type="project" value="UniProtKB-KW"/>
</dbReference>
<evidence type="ECO:0000256" key="3">
    <source>
        <dbReference type="ARBA" id="ARBA00004763"/>
    </source>
</evidence>
<keyword evidence="6" id="KW-0479">Metal-binding</keyword>
<dbReference type="InterPro" id="IPR011005">
    <property type="entry name" value="Dihydropteroate_synth-like_sf"/>
</dbReference>
<evidence type="ECO:0000256" key="4">
    <source>
        <dbReference type="ARBA" id="ARBA00012458"/>
    </source>
</evidence>
<gene>
    <name evidence="10" type="primary">folP</name>
    <name evidence="10" type="ORF">O8C91_04885</name>
</gene>
<dbReference type="Pfam" id="PF00809">
    <property type="entry name" value="Pterin_bind"/>
    <property type="match status" value="1"/>
</dbReference>
<organism evidence="10 11">
    <name type="scientific">Aliarcobacter butzleri</name>
    <dbReference type="NCBI Taxonomy" id="28197"/>
    <lineage>
        <taxon>Bacteria</taxon>
        <taxon>Pseudomonadati</taxon>
        <taxon>Campylobacterota</taxon>
        <taxon>Epsilonproteobacteria</taxon>
        <taxon>Campylobacterales</taxon>
        <taxon>Arcobacteraceae</taxon>
        <taxon>Aliarcobacter</taxon>
    </lineage>
</organism>
<keyword evidence="5 10" id="KW-0808">Transferase</keyword>
<dbReference type="AlphaFoldDB" id="A0AAW7PQQ8"/>
<dbReference type="EMBL" id="JAPZDC010000002">
    <property type="protein sequence ID" value="MDN5063532.1"/>
    <property type="molecule type" value="Genomic_DNA"/>
</dbReference>
<dbReference type="GO" id="GO:0046656">
    <property type="term" value="P:folic acid biosynthetic process"/>
    <property type="evidence" value="ECO:0007669"/>
    <property type="project" value="UniProtKB-KW"/>
</dbReference>
<dbReference type="EC" id="2.5.1.15" evidence="4"/>
<dbReference type="SUPFAM" id="SSF51717">
    <property type="entry name" value="Dihydropteroate synthetase-like"/>
    <property type="match status" value="1"/>
</dbReference>
<evidence type="ECO:0000259" key="9">
    <source>
        <dbReference type="PROSITE" id="PS50972"/>
    </source>
</evidence>
<evidence type="ECO:0000256" key="5">
    <source>
        <dbReference type="ARBA" id="ARBA00022679"/>
    </source>
</evidence>
<evidence type="ECO:0000256" key="6">
    <source>
        <dbReference type="ARBA" id="ARBA00022723"/>
    </source>
</evidence>
<dbReference type="PANTHER" id="PTHR20941:SF1">
    <property type="entry name" value="FOLIC ACID SYNTHESIS PROTEIN FOL1"/>
    <property type="match status" value="1"/>
</dbReference>
<dbReference type="InterPro" id="IPR045031">
    <property type="entry name" value="DHP_synth-like"/>
</dbReference>
<dbReference type="CDD" id="cd00739">
    <property type="entry name" value="DHPS"/>
    <property type="match status" value="1"/>
</dbReference>
<dbReference type="PIRSF" id="PIRSF000501">
    <property type="entry name" value="DHPS_Campy_prd"/>
    <property type="match status" value="1"/>
</dbReference>
<evidence type="ECO:0000256" key="8">
    <source>
        <dbReference type="ARBA" id="ARBA00022909"/>
    </source>
</evidence>
<dbReference type="PROSITE" id="PS50972">
    <property type="entry name" value="PTERIN_BINDING"/>
    <property type="match status" value="1"/>
</dbReference>
<protein>
    <recommendedName>
        <fullName evidence="4">dihydropteroate synthase</fullName>
        <ecNumber evidence="4">2.5.1.15</ecNumber>
    </recommendedName>
</protein>
<comment type="catalytic activity">
    <reaction evidence="1">
        <text>(7,8-dihydropterin-6-yl)methyl diphosphate + 4-aminobenzoate = 7,8-dihydropteroate + diphosphate</text>
        <dbReference type="Rhea" id="RHEA:19949"/>
        <dbReference type="ChEBI" id="CHEBI:17836"/>
        <dbReference type="ChEBI" id="CHEBI:17839"/>
        <dbReference type="ChEBI" id="CHEBI:33019"/>
        <dbReference type="ChEBI" id="CHEBI:72950"/>
        <dbReference type="EC" id="2.5.1.15"/>
    </reaction>
</comment>
<reference evidence="10" key="1">
    <citation type="submission" date="2022-12" db="EMBL/GenBank/DDBJ databases">
        <authorList>
            <person name="Uljanovas D."/>
        </authorList>
    </citation>
    <scope>NUCLEOTIDE SEQUENCE</scope>
    <source>
        <strain evidence="10">RCM39</strain>
    </source>
</reference>
<dbReference type="GO" id="GO:0046654">
    <property type="term" value="P:tetrahydrofolate biosynthetic process"/>
    <property type="evidence" value="ECO:0007669"/>
    <property type="project" value="TreeGrafter"/>
</dbReference>
<evidence type="ECO:0000256" key="7">
    <source>
        <dbReference type="ARBA" id="ARBA00022842"/>
    </source>
</evidence>
<feature type="domain" description="Pterin-binding" evidence="9">
    <location>
        <begin position="118"/>
        <end position="370"/>
    </location>
</feature>
<name>A0AAW7PQQ8_9BACT</name>
<accession>A0AAW7PQQ8</accession>
<evidence type="ECO:0000313" key="11">
    <source>
        <dbReference type="Proteomes" id="UP001171529"/>
    </source>
</evidence>
<dbReference type="GO" id="GO:0005829">
    <property type="term" value="C:cytosol"/>
    <property type="evidence" value="ECO:0007669"/>
    <property type="project" value="TreeGrafter"/>
</dbReference>
<comment type="pathway">
    <text evidence="3">Cofactor biosynthesis; tetrahydrofolate biosynthesis; 7,8-dihydrofolate from 2-amino-4-hydroxy-6-hydroxymethyl-7,8-dihydropteridine diphosphate and 4-aminobenzoate: step 1/2.</text>
</comment>
<sequence>MKTYKISLNDSKKFFENLGCDSGGISILSKKSKLHTLYIKDLHVGAANILKQDALSIGADLAVPNGVIIAKDKYVNALLIGTTKHFENLAKKELAQPFGLKELAKSLKDYVKEQNYPTKIMGVLNANEDSFFKNSRFDNSEACLKIEKMIEDGANIIDIGAVSSRPGSLPVSENIELDRLKDIVQTIYQNKYYEKVDFSIDSFSPKVIEHVLNHGFKIVNDITGLQNDEVCKLVSKYNAQAVIMHMQNNQTNMQNNPFYEDVIVEIDDFFTKRLEKVKSFGVKDIVLDVGIGFGKTLEHNLLLLKNLEHFKHFGYELLIGASRKSMIDKIIPTEIINRLPGTLAIHLESIRNGASIIRCHDVKEHFQAIKVFEAIENIN</sequence>
<evidence type="ECO:0000256" key="2">
    <source>
        <dbReference type="ARBA" id="ARBA00001946"/>
    </source>
</evidence>
<comment type="cofactor">
    <cofactor evidence="2">
        <name>Mg(2+)</name>
        <dbReference type="ChEBI" id="CHEBI:18420"/>
    </cofactor>
</comment>
<comment type="caution">
    <text evidence="10">The sequence shown here is derived from an EMBL/GenBank/DDBJ whole genome shotgun (WGS) entry which is preliminary data.</text>
</comment>
<proteinExistence type="predicted"/>
<dbReference type="Proteomes" id="UP001171529">
    <property type="component" value="Unassembled WGS sequence"/>
</dbReference>
<keyword evidence="8" id="KW-0289">Folate biosynthesis</keyword>
<dbReference type="NCBIfam" id="TIGR01496">
    <property type="entry name" value="DHPS"/>
    <property type="match status" value="1"/>
</dbReference>
<dbReference type="InterPro" id="IPR006390">
    <property type="entry name" value="DHP_synth_dom"/>
</dbReference>
<evidence type="ECO:0000313" key="10">
    <source>
        <dbReference type="EMBL" id="MDN5063532.1"/>
    </source>
</evidence>
<dbReference type="InterPro" id="IPR000489">
    <property type="entry name" value="Pterin-binding_dom"/>
</dbReference>
<dbReference type="RefSeq" id="WP_237960997.1">
    <property type="nucleotide sequence ID" value="NZ_CP183404.1"/>
</dbReference>
<reference evidence="10" key="2">
    <citation type="journal article" date="2023" name="Microorganisms">
        <title>Genomic Characterization of Arcobacter butzleri Strains Isolated from Various Sources in Lithuania.</title>
        <authorList>
            <person name="Uljanovas D."/>
            <person name="Golz G."/>
            <person name="Fleischmann S."/>
            <person name="Kudirkiene E."/>
            <person name="Kasetiene N."/>
            <person name="Grineviciene A."/>
            <person name="Tamuleviciene E."/>
            <person name="Aksomaitiene J."/>
            <person name="Alter T."/>
            <person name="Malakauskas M."/>
        </authorList>
    </citation>
    <scope>NUCLEOTIDE SEQUENCE</scope>
    <source>
        <strain evidence="10">RCM39</strain>
    </source>
</reference>
<dbReference type="PROSITE" id="PS00793">
    <property type="entry name" value="DHPS_2"/>
    <property type="match status" value="1"/>
</dbReference>
<keyword evidence="7" id="KW-0460">Magnesium</keyword>
<evidence type="ECO:0000256" key="1">
    <source>
        <dbReference type="ARBA" id="ARBA00000012"/>
    </source>
</evidence>
<dbReference type="Gene3D" id="3.20.20.20">
    <property type="entry name" value="Dihydropteroate synthase-like"/>
    <property type="match status" value="1"/>
</dbReference>
<dbReference type="InterPro" id="IPR016227">
    <property type="entry name" value="Dihydropteroate_synthase_prd"/>
</dbReference>
<dbReference type="PANTHER" id="PTHR20941">
    <property type="entry name" value="FOLATE SYNTHESIS PROTEINS"/>
    <property type="match status" value="1"/>
</dbReference>
<dbReference type="GO" id="GO:0004156">
    <property type="term" value="F:dihydropteroate synthase activity"/>
    <property type="evidence" value="ECO:0007669"/>
    <property type="project" value="UniProtKB-EC"/>
</dbReference>